<evidence type="ECO:0000313" key="3">
    <source>
        <dbReference type="Proteomes" id="UP001375370"/>
    </source>
</evidence>
<dbReference type="RefSeq" id="WP_338739257.1">
    <property type="nucleotide sequence ID" value="NZ_CP146612.1"/>
</dbReference>
<dbReference type="PANTHER" id="PTHR39673">
    <property type="entry name" value="TUNGSTEN FORMYLMETHANOFURAN DEHYDROGENASE, SUBUNIT C (FWDC)"/>
    <property type="match status" value="1"/>
</dbReference>
<sequence>MTKTASTPKTVQIDTTGIYYRDLNKTLRQLADEGVERVELNNVCGQRYIATDLSRPMEFKITGTPGNDLGAFMNGSRIEVFGNAQDCMANTMNAGEIIVHGHAGDICGMAARGGRIFIRDYVGYRAGIHMKEYQDKKPVMVIGGAGQDFLGEYMAGGVLVVLGLGLAEGEKHKANFIGTGIHGGVIYISGGFEPHQLGKEVGVAELDEADREVLAGLVNEYCGHFGGDAETIMKRSFKKLYPKSLRPYGRLYSY</sequence>
<dbReference type="EMBL" id="CP146612">
    <property type="protein sequence ID" value="WWX26264.1"/>
    <property type="molecule type" value="Genomic_DNA"/>
</dbReference>
<reference evidence="2 3" key="1">
    <citation type="submission" date="2024-03" db="EMBL/GenBank/DDBJ databases">
        <title>A Dehalogenimonas Isolated from Estuarine Sediments Dihaloeliminates Chlorinated Alkanes.</title>
        <authorList>
            <person name="Yang Y."/>
            <person name="Wang H."/>
        </authorList>
    </citation>
    <scope>NUCLEOTIDE SEQUENCE [LARGE SCALE GENOMIC DNA]</scope>
    <source>
        <strain evidence="2 3">W</strain>
    </source>
</reference>
<dbReference type="Pfam" id="PF01493">
    <property type="entry name" value="GXGXG"/>
    <property type="match status" value="1"/>
</dbReference>
<feature type="domain" description="Glutamate synthase alpha subunit C-terminal" evidence="1">
    <location>
        <begin position="39"/>
        <end position="189"/>
    </location>
</feature>
<dbReference type="SUPFAM" id="SSF69336">
    <property type="entry name" value="Alpha subunit of glutamate synthase, C-terminal domain"/>
    <property type="match status" value="1"/>
</dbReference>
<dbReference type="InterPro" id="IPR036485">
    <property type="entry name" value="Glu_synth_asu_C_sf"/>
</dbReference>
<dbReference type="InterPro" id="IPR012061">
    <property type="entry name" value="Glu_synth_lsu_3"/>
</dbReference>
<protein>
    <recommendedName>
        <fullName evidence="1">Glutamate synthase alpha subunit C-terminal domain-containing protein</fullName>
    </recommendedName>
</protein>
<dbReference type="Proteomes" id="UP001375370">
    <property type="component" value="Chromosome"/>
</dbReference>
<proteinExistence type="predicted"/>
<dbReference type="PIRSF" id="PIRSF006519">
    <property type="entry name" value="GOGAT_dom3"/>
    <property type="match status" value="1"/>
</dbReference>
<evidence type="ECO:0000313" key="2">
    <source>
        <dbReference type="EMBL" id="WWX26264.1"/>
    </source>
</evidence>
<dbReference type="InterPro" id="IPR002489">
    <property type="entry name" value="Glu_synth_asu_C"/>
</dbReference>
<name>A0ABZ2JAM9_9CHLR</name>
<keyword evidence="3" id="KW-1185">Reference proteome</keyword>
<dbReference type="PANTHER" id="PTHR39673:SF5">
    <property type="entry name" value="TUNGSTEN-CONTAINING FORMYLMETHANOFURAN DEHYDROGENASE 2 SUBUNIT C"/>
    <property type="match status" value="1"/>
</dbReference>
<gene>
    <name evidence="2" type="ORF">V8247_01015</name>
</gene>
<evidence type="ECO:0000259" key="1">
    <source>
        <dbReference type="Pfam" id="PF01493"/>
    </source>
</evidence>
<accession>A0ABZ2JAM9</accession>
<dbReference type="Gene3D" id="2.160.20.60">
    <property type="entry name" value="Glutamate synthase, alpha subunit, C-terminal domain"/>
    <property type="match status" value="1"/>
</dbReference>
<organism evidence="2 3">
    <name type="scientific">Candidatus Dehalogenimonas loeffleri</name>
    <dbReference type="NCBI Taxonomy" id="3127115"/>
    <lineage>
        <taxon>Bacteria</taxon>
        <taxon>Bacillati</taxon>
        <taxon>Chloroflexota</taxon>
        <taxon>Dehalococcoidia</taxon>
        <taxon>Dehalococcoidales</taxon>
        <taxon>Dehalococcoidaceae</taxon>
        <taxon>Dehalogenimonas</taxon>
    </lineage>
</organism>